<dbReference type="OrthoDB" id="1149075at2"/>
<dbReference type="AlphaFoldDB" id="A0A0B4XR12"/>
<dbReference type="PRINTS" id="PR01021">
    <property type="entry name" value="OMPADOMAIN"/>
</dbReference>
<dbReference type="PROSITE" id="PS51123">
    <property type="entry name" value="OMPA_2"/>
    <property type="match status" value="1"/>
</dbReference>
<dbReference type="CDD" id="cd07185">
    <property type="entry name" value="OmpA_C-like"/>
    <property type="match status" value="1"/>
</dbReference>
<evidence type="ECO:0000256" key="2">
    <source>
        <dbReference type="ARBA" id="ARBA00023136"/>
    </source>
</evidence>
<dbReference type="RefSeq" id="WP_008736654.1">
    <property type="nucleotide sequence ID" value="NZ_CP004387.1"/>
</dbReference>
<evidence type="ECO:0000259" key="6">
    <source>
        <dbReference type="PROSITE" id="PS51123"/>
    </source>
</evidence>
<dbReference type="InterPro" id="IPR036737">
    <property type="entry name" value="OmpA-like_sf"/>
</dbReference>
<dbReference type="GO" id="GO:0009279">
    <property type="term" value="C:cell outer membrane"/>
    <property type="evidence" value="ECO:0007669"/>
    <property type="project" value="UniProtKB-SubCell"/>
</dbReference>
<accession>A0A0B4XR12</accession>
<feature type="domain" description="OmpA-like" evidence="6">
    <location>
        <begin position="114"/>
        <end position="243"/>
    </location>
</feature>
<evidence type="ECO:0000313" key="7">
    <source>
        <dbReference type="EMBL" id="AJD48878.1"/>
    </source>
</evidence>
<dbReference type="HOGENOM" id="CLU_1297623_0_0_6"/>
<dbReference type="KEGG" id="apac:S7S_12330"/>
<dbReference type="STRING" id="391936.S7S_12330"/>
<dbReference type="InterPro" id="IPR006665">
    <property type="entry name" value="OmpA-like"/>
</dbReference>
<dbReference type="PANTHER" id="PTHR30329">
    <property type="entry name" value="STATOR ELEMENT OF FLAGELLAR MOTOR COMPLEX"/>
    <property type="match status" value="1"/>
</dbReference>
<dbReference type="SUPFAM" id="SSF103088">
    <property type="entry name" value="OmpA-like"/>
    <property type="match status" value="1"/>
</dbReference>
<proteinExistence type="predicted"/>
<keyword evidence="2 4" id="KW-0472">Membrane</keyword>
<keyword evidence="5" id="KW-0732">Signal</keyword>
<dbReference type="PROSITE" id="PS51257">
    <property type="entry name" value="PROKAR_LIPOPROTEIN"/>
    <property type="match status" value="1"/>
</dbReference>
<dbReference type="InterPro" id="IPR050330">
    <property type="entry name" value="Bact_OuterMem_StrucFunc"/>
</dbReference>
<organism evidence="7 8">
    <name type="scientific">Isoalcanivorax pacificus W11-5</name>
    <dbReference type="NCBI Taxonomy" id="391936"/>
    <lineage>
        <taxon>Bacteria</taxon>
        <taxon>Pseudomonadati</taxon>
        <taxon>Pseudomonadota</taxon>
        <taxon>Gammaproteobacteria</taxon>
        <taxon>Oceanospirillales</taxon>
        <taxon>Alcanivoracaceae</taxon>
        <taxon>Isoalcanivorax</taxon>
    </lineage>
</organism>
<feature type="chain" id="PRO_5002097401" evidence="5">
    <location>
        <begin position="22"/>
        <end position="255"/>
    </location>
</feature>
<evidence type="ECO:0000256" key="1">
    <source>
        <dbReference type="ARBA" id="ARBA00004442"/>
    </source>
</evidence>
<evidence type="ECO:0000256" key="5">
    <source>
        <dbReference type="SAM" id="SignalP"/>
    </source>
</evidence>
<evidence type="ECO:0000256" key="3">
    <source>
        <dbReference type="ARBA" id="ARBA00023237"/>
    </source>
</evidence>
<comment type="subcellular location">
    <subcellularLocation>
        <location evidence="1">Cell outer membrane</location>
    </subcellularLocation>
</comment>
<name>A0A0B4XR12_9GAMM</name>
<dbReference type="EMBL" id="CP004387">
    <property type="protein sequence ID" value="AJD48878.1"/>
    <property type="molecule type" value="Genomic_DNA"/>
</dbReference>
<dbReference type="PANTHER" id="PTHR30329:SF21">
    <property type="entry name" value="LIPOPROTEIN YIAD-RELATED"/>
    <property type="match status" value="1"/>
</dbReference>
<protein>
    <submittedName>
        <fullName evidence="7">OmpA/MotB domain-containing protein</fullName>
    </submittedName>
</protein>
<evidence type="ECO:0000256" key="4">
    <source>
        <dbReference type="PROSITE-ProRule" id="PRU00473"/>
    </source>
</evidence>
<keyword evidence="8" id="KW-1185">Reference proteome</keyword>
<feature type="signal peptide" evidence="5">
    <location>
        <begin position="1"/>
        <end position="21"/>
    </location>
</feature>
<dbReference type="InterPro" id="IPR006664">
    <property type="entry name" value="OMP_bac"/>
</dbReference>
<reference evidence="7 8" key="1">
    <citation type="journal article" date="2012" name="J. Bacteriol.">
        <title>Genome sequence of an alkane-degrading bacterium, Alcanivorax pacificus type strain W11-5, isolated from deep sea sediment.</title>
        <authorList>
            <person name="Lai Q."/>
            <person name="Shao Z."/>
        </authorList>
    </citation>
    <scope>NUCLEOTIDE SEQUENCE [LARGE SCALE GENOMIC DNA]</scope>
    <source>
        <strain evidence="7 8">W11-5</strain>
    </source>
</reference>
<dbReference type="Gene3D" id="3.30.1330.60">
    <property type="entry name" value="OmpA-like domain"/>
    <property type="match status" value="1"/>
</dbReference>
<keyword evidence="3" id="KW-0998">Cell outer membrane</keyword>
<dbReference type="Proteomes" id="UP000006764">
    <property type="component" value="Chromosome"/>
</dbReference>
<dbReference type="Pfam" id="PF00691">
    <property type="entry name" value="OmpA"/>
    <property type="match status" value="1"/>
</dbReference>
<evidence type="ECO:0000313" key="8">
    <source>
        <dbReference type="Proteomes" id="UP000006764"/>
    </source>
</evidence>
<sequence length="255" mass="27628">MQKLTYPRAMLMSALGLALLAGCTVRPVDSRIPGYLTTPGGALLYNDAGQCWRTAAWRPSLAIPECDPDVVRRQRELAQEEEAPAVEEDAARNSTLVAVAEVEPVAPPAAPAPPATQPFLLSADATFHFGHYRLSYAGEQAVATLADRIRLRGGEDLQVRIIGHTDRIGDAGANQRLSEQRANSVRDKLIELGIPAAAMTAEGRGENQPVTAPQECPDDLVHCEQILCLSPDRRVEVEVSGTQTRALRPRPVRSR</sequence>
<gene>
    <name evidence="7" type="ORF">S7S_12330</name>
</gene>